<sequence length="320" mass="37661">MWQEILKEFSYVEMSMRNYAINKNAKRLNIMTATLFMFFGLIEHILFVLTNVDHSLPHPDFNKYPIATYFRAAFPQWFTLVDYSHLAGALVQFTNFISTFTWNFTDVFIILMSLSLREKFNQIAIKIKEYKNPPISFWKEIREDYYKVSCLTKVVDAQIAGLVLISFINNIFFLCIQLYNSIKEREGIIDSVYFFYSFGFIVFRVIAVSLYSATLNEAARKPLKYLYALPTESYTTDVSRLITQINYLPNGITGHGFFLITKNFLLRVERFLYQVVSDIMLLTGKQFFKIQRHLLLKISNAVVTYELVIIQFVQNFRQIE</sequence>
<dbReference type="Pfam" id="PF06151">
    <property type="entry name" value="Trehalose_recp"/>
    <property type="match status" value="1"/>
</dbReference>
<protein>
    <submittedName>
        <fullName evidence="10">Gustatory receptor for sugar taste 64f-like</fullName>
    </submittedName>
</protein>
<keyword evidence="7" id="KW-0675">Receptor</keyword>
<evidence type="ECO:0000256" key="4">
    <source>
        <dbReference type="ARBA" id="ARBA00022692"/>
    </source>
</evidence>
<proteinExistence type="inferred from homology"/>
<feature type="transmembrane region" description="Helical" evidence="8">
    <location>
        <begin position="28"/>
        <end position="49"/>
    </location>
</feature>
<keyword evidence="4 8" id="KW-0812">Transmembrane</keyword>
<feature type="transmembrane region" description="Helical" evidence="8">
    <location>
        <begin position="96"/>
        <end position="116"/>
    </location>
</feature>
<comment type="similarity">
    <text evidence="2">Belongs to the insect chemoreceptor superfamily. Gustatory receptor (GR) family. Gr5a subfamily.</text>
</comment>
<dbReference type="InParanoid" id="A0A6J2YEG2"/>
<dbReference type="Proteomes" id="UP000504635">
    <property type="component" value="Unplaced"/>
</dbReference>
<evidence type="ECO:0000256" key="8">
    <source>
        <dbReference type="SAM" id="Phobius"/>
    </source>
</evidence>
<dbReference type="AlphaFoldDB" id="A0A6J2YEG2"/>
<dbReference type="PANTHER" id="PTHR21421:SF29">
    <property type="entry name" value="GUSTATORY RECEPTOR 5A FOR TREHALOSE-RELATED"/>
    <property type="match status" value="1"/>
</dbReference>
<evidence type="ECO:0000256" key="7">
    <source>
        <dbReference type="ARBA" id="ARBA00023170"/>
    </source>
</evidence>
<evidence type="ECO:0000256" key="5">
    <source>
        <dbReference type="ARBA" id="ARBA00022989"/>
    </source>
</evidence>
<evidence type="ECO:0000313" key="9">
    <source>
        <dbReference type="Proteomes" id="UP000504635"/>
    </source>
</evidence>
<name>A0A6J2YEG2_SITOR</name>
<dbReference type="KEGG" id="soy:115886321"/>
<dbReference type="OrthoDB" id="5800391at2759"/>
<keyword evidence="9" id="KW-1185">Reference proteome</keyword>
<gene>
    <name evidence="10" type="primary">LOC115886321</name>
</gene>
<dbReference type="PANTHER" id="PTHR21421">
    <property type="entry name" value="GUSTATORY RECEPTOR"/>
    <property type="match status" value="1"/>
</dbReference>
<dbReference type="GeneID" id="115886321"/>
<feature type="transmembrane region" description="Helical" evidence="8">
    <location>
        <begin position="191"/>
        <end position="211"/>
    </location>
</feature>
<evidence type="ECO:0000256" key="3">
    <source>
        <dbReference type="ARBA" id="ARBA00022475"/>
    </source>
</evidence>
<keyword evidence="5 8" id="KW-1133">Transmembrane helix</keyword>
<dbReference type="GO" id="GO:0008527">
    <property type="term" value="F:taste receptor activity"/>
    <property type="evidence" value="ECO:0007669"/>
    <property type="project" value="InterPro"/>
</dbReference>
<keyword evidence="6 8" id="KW-0472">Membrane</keyword>
<evidence type="ECO:0000256" key="6">
    <source>
        <dbReference type="ARBA" id="ARBA00023136"/>
    </source>
</evidence>
<evidence type="ECO:0000256" key="1">
    <source>
        <dbReference type="ARBA" id="ARBA00004651"/>
    </source>
</evidence>
<feature type="transmembrane region" description="Helical" evidence="8">
    <location>
        <begin position="159"/>
        <end position="179"/>
    </location>
</feature>
<comment type="subcellular location">
    <subcellularLocation>
        <location evidence="1">Cell membrane</location>
        <topology evidence="1">Multi-pass membrane protein</topology>
    </subcellularLocation>
</comment>
<dbReference type="FunCoup" id="A0A6J2YEG2">
    <property type="interactions" value="47"/>
</dbReference>
<dbReference type="GO" id="GO:0005886">
    <property type="term" value="C:plasma membrane"/>
    <property type="evidence" value="ECO:0007669"/>
    <property type="project" value="UniProtKB-SubCell"/>
</dbReference>
<dbReference type="GO" id="GO:0050916">
    <property type="term" value="P:sensory perception of sweet taste"/>
    <property type="evidence" value="ECO:0007669"/>
    <property type="project" value="UniProtKB-ARBA"/>
</dbReference>
<evidence type="ECO:0000256" key="2">
    <source>
        <dbReference type="ARBA" id="ARBA00005327"/>
    </source>
</evidence>
<evidence type="ECO:0000313" key="10">
    <source>
        <dbReference type="RefSeq" id="XP_030761275.1"/>
    </source>
</evidence>
<keyword evidence="3" id="KW-1003">Cell membrane</keyword>
<dbReference type="RefSeq" id="XP_030761275.1">
    <property type="nucleotide sequence ID" value="XM_030905415.1"/>
</dbReference>
<accession>A0A6J2YEG2</accession>
<reference evidence="10" key="1">
    <citation type="submission" date="2025-08" db="UniProtKB">
        <authorList>
            <consortium name="RefSeq"/>
        </authorList>
    </citation>
    <scope>IDENTIFICATION</scope>
    <source>
        <tissue evidence="10">Gonads</tissue>
    </source>
</reference>
<organism evidence="9 10">
    <name type="scientific">Sitophilus oryzae</name>
    <name type="common">Rice weevil</name>
    <name type="synonym">Curculio oryzae</name>
    <dbReference type="NCBI Taxonomy" id="7048"/>
    <lineage>
        <taxon>Eukaryota</taxon>
        <taxon>Metazoa</taxon>
        <taxon>Ecdysozoa</taxon>
        <taxon>Arthropoda</taxon>
        <taxon>Hexapoda</taxon>
        <taxon>Insecta</taxon>
        <taxon>Pterygota</taxon>
        <taxon>Neoptera</taxon>
        <taxon>Endopterygota</taxon>
        <taxon>Coleoptera</taxon>
        <taxon>Polyphaga</taxon>
        <taxon>Cucujiformia</taxon>
        <taxon>Curculionidae</taxon>
        <taxon>Dryophthorinae</taxon>
        <taxon>Sitophilus</taxon>
    </lineage>
</organism>
<dbReference type="InterPro" id="IPR009318">
    <property type="entry name" value="Gustatory_rcpt"/>
</dbReference>